<dbReference type="Proteomes" id="UP001178148">
    <property type="component" value="Unassembled WGS sequence"/>
</dbReference>
<sequence length="184" mass="20856">MPGLGGVANYFNIDNNWEILQISVKKDKSFDDDTPDWIQKLFKCMATNGPLTITVLDSNHFIISNTQGNDDLTMLFTFPLDLDPLSISKSVVNDGEKHSDSVGIDIIDYFDERFFRYIENSFNERYYLNYTTNIVIQGDGVPGVSVSVHLMFRLPKIYRRYVIPGLIGCIGYACATYFGYVSGK</sequence>
<organism evidence="2 3">
    <name type="scientific">Candidatus Endonucleibacter bathymodioli</name>
    <dbReference type="NCBI Taxonomy" id="539814"/>
    <lineage>
        <taxon>Bacteria</taxon>
        <taxon>Pseudomonadati</taxon>
        <taxon>Pseudomonadota</taxon>
        <taxon>Gammaproteobacteria</taxon>
        <taxon>Oceanospirillales</taxon>
        <taxon>Endozoicomonadaceae</taxon>
        <taxon>Candidatus Endonucleibacter</taxon>
    </lineage>
</organism>
<reference evidence="2 3" key="1">
    <citation type="journal article" date="2023" name="bioRxiv">
        <title>An intranuclear bacterial parasite of deep-sea mussels expresses apoptosis inhibitors acquired from its host.</title>
        <authorList>
            <person name="Gonzalez Porras M.A."/>
            <person name="Assie A."/>
            <person name="Tietjen M."/>
            <person name="Violette M."/>
            <person name="Kleiner M."/>
            <person name="Gruber-Vodicka H."/>
            <person name="Dubilier N."/>
            <person name="Leisch N."/>
        </authorList>
    </citation>
    <scope>NUCLEOTIDE SEQUENCE [LARGE SCALE GENOMIC DNA]</scope>
    <source>
        <strain evidence="2">IAP13</strain>
    </source>
</reference>
<keyword evidence="1" id="KW-0472">Membrane</keyword>
<dbReference type="EMBL" id="JASXSV010000016">
    <property type="protein sequence ID" value="MDP0589584.1"/>
    <property type="molecule type" value="Genomic_DNA"/>
</dbReference>
<evidence type="ECO:0000313" key="3">
    <source>
        <dbReference type="Proteomes" id="UP001178148"/>
    </source>
</evidence>
<name>A0AA90NM08_9GAMM</name>
<comment type="caution">
    <text evidence="2">The sequence shown here is derived from an EMBL/GenBank/DDBJ whole genome shotgun (WGS) entry which is preliminary data.</text>
</comment>
<feature type="transmembrane region" description="Helical" evidence="1">
    <location>
        <begin position="161"/>
        <end position="180"/>
    </location>
</feature>
<evidence type="ECO:0000313" key="2">
    <source>
        <dbReference type="EMBL" id="MDP0589584.1"/>
    </source>
</evidence>
<keyword evidence="3" id="KW-1185">Reference proteome</keyword>
<protein>
    <submittedName>
        <fullName evidence="2">Uncharacterized protein</fullName>
    </submittedName>
</protein>
<accession>A0AA90NM08</accession>
<proteinExistence type="predicted"/>
<gene>
    <name evidence="2" type="ORF">QS748_10505</name>
</gene>
<dbReference type="AlphaFoldDB" id="A0AA90NM08"/>
<keyword evidence="1" id="KW-0812">Transmembrane</keyword>
<evidence type="ECO:0000256" key="1">
    <source>
        <dbReference type="SAM" id="Phobius"/>
    </source>
</evidence>
<keyword evidence="1" id="KW-1133">Transmembrane helix</keyword>